<organism evidence="2 3">
    <name type="scientific">Motilibacter peucedani</name>
    <dbReference type="NCBI Taxonomy" id="598650"/>
    <lineage>
        <taxon>Bacteria</taxon>
        <taxon>Bacillati</taxon>
        <taxon>Actinomycetota</taxon>
        <taxon>Actinomycetes</taxon>
        <taxon>Motilibacterales</taxon>
        <taxon>Motilibacteraceae</taxon>
        <taxon>Motilibacter</taxon>
    </lineage>
</organism>
<sequence>MRKPSRLVLGATCAAALLAAPATASASSTAVADPTLVNKVITPAQFPGYKVLAKPTVTNPDASAACGGKAPAGTTSVATALGVTSRRGTLTRATGITESLSEFSSPAVAKATFARARKVIVGCVSKAASGSDVRIRATVGRTPVVKGASHAFTVVTTSSVTVTVNGKTSRASGSTRTYIYLSGRYIVSVVPSRTTTRVSGRTLTTVSTDTAFSRRLGVRAGTYAVAALQS</sequence>
<evidence type="ECO:0000313" key="3">
    <source>
        <dbReference type="Proteomes" id="UP000281955"/>
    </source>
</evidence>
<name>A0A420XQV4_9ACTN</name>
<keyword evidence="3" id="KW-1185">Reference proteome</keyword>
<dbReference type="RefSeq" id="WP_121193415.1">
    <property type="nucleotide sequence ID" value="NZ_RBWV01000011.1"/>
</dbReference>
<dbReference type="EMBL" id="RBWV01000011">
    <property type="protein sequence ID" value="RKS75673.1"/>
    <property type="molecule type" value="Genomic_DNA"/>
</dbReference>
<feature type="chain" id="PRO_5019205526" evidence="1">
    <location>
        <begin position="27"/>
        <end position="230"/>
    </location>
</feature>
<feature type="signal peptide" evidence="1">
    <location>
        <begin position="1"/>
        <end position="26"/>
    </location>
</feature>
<comment type="caution">
    <text evidence="2">The sequence shown here is derived from an EMBL/GenBank/DDBJ whole genome shotgun (WGS) entry which is preliminary data.</text>
</comment>
<reference evidence="2 3" key="1">
    <citation type="submission" date="2018-10" db="EMBL/GenBank/DDBJ databases">
        <title>Genomic Encyclopedia of Archaeal and Bacterial Type Strains, Phase II (KMG-II): from individual species to whole genera.</title>
        <authorList>
            <person name="Goeker M."/>
        </authorList>
    </citation>
    <scope>NUCLEOTIDE SEQUENCE [LARGE SCALE GENOMIC DNA]</scope>
    <source>
        <strain evidence="2 3">RP-AC37</strain>
    </source>
</reference>
<proteinExistence type="predicted"/>
<evidence type="ECO:0000256" key="1">
    <source>
        <dbReference type="SAM" id="SignalP"/>
    </source>
</evidence>
<dbReference type="AlphaFoldDB" id="A0A420XQV4"/>
<dbReference type="Proteomes" id="UP000281955">
    <property type="component" value="Unassembled WGS sequence"/>
</dbReference>
<keyword evidence="1" id="KW-0732">Signal</keyword>
<gene>
    <name evidence="2" type="ORF">CLV35_2150</name>
</gene>
<accession>A0A420XQV4</accession>
<dbReference type="InParanoid" id="A0A420XQV4"/>
<evidence type="ECO:0000313" key="2">
    <source>
        <dbReference type="EMBL" id="RKS75673.1"/>
    </source>
</evidence>
<protein>
    <submittedName>
        <fullName evidence="2">Uncharacterized protein</fullName>
    </submittedName>
</protein>